<keyword evidence="1" id="KW-0732">Signal</keyword>
<sequence length="129" mass="14047">MEQFFLKHRKMRHLIIAPLLIAAATWLTLIGVVSSECCNTKATLNYQITYYGCGAVGGRTGDAPGSCNITICANGEVMMGSHCGNGTCNAAGCKCAEGCLQGRWAKDFISKNNEYSIKVVDTIWHYYPK</sequence>
<keyword evidence="2" id="KW-1185">Reference proteome</keyword>
<dbReference type="RefSeq" id="XP_017021875.1">
    <property type="nucleotide sequence ID" value="XM_017166386.1"/>
</dbReference>
<dbReference type="Proteomes" id="UP001652661">
    <property type="component" value="Chromosome 3R"/>
</dbReference>
<reference evidence="3" key="1">
    <citation type="submission" date="2025-08" db="UniProtKB">
        <authorList>
            <consortium name="RefSeq"/>
        </authorList>
    </citation>
    <scope>IDENTIFICATION</scope>
    <source>
        <strain evidence="3">14028-0561.14</strain>
        <tissue evidence="3">Whole fly</tissue>
    </source>
</reference>
<dbReference type="InterPro" id="IPR025061">
    <property type="entry name" value="Diedel"/>
</dbReference>
<dbReference type="AlphaFoldDB" id="A0A6P4I175"/>
<dbReference type="OrthoDB" id="3737830at2759"/>
<dbReference type="GeneID" id="108074361"/>
<gene>
    <name evidence="3" type="primary">LOC108074361</name>
</gene>
<evidence type="ECO:0000313" key="3">
    <source>
        <dbReference type="RefSeq" id="XP_017021875.1"/>
    </source>
</evidence>
<evidence type="ECO:0000256" key="1">
    <source>
        <dbReference type="SAM" id="SignalP"/>
    </source>
</evidence>
<proteinExistence type="predicted"/>
<accession>A0A6P4I175</accession>
<feature type="signal peptide" evidence="1">
    <location>
        <begin position="1"/>
        <end position="35"/>
    </location>
</feature>
<dbReference type="Gene3D" id="3.30.70.2800">
    <property type="match status" value="1"/>
</dbReference>
<organism evidence="2 3">
    <name type="scientific">Drosophila kikkawai</name>
    <name type="common">Fruit fly</name>
    <dbReference type="NCBI Taxonomy" id="30033"/>
    <lineage>
        <taxon>Eukaryota</taxon>
        <taxon>Metazoa</taxon>
        <taxon>Ecdysozoa</taxon>
        <taxon>Arthropoda</taxon>
        <taxon>Hexapoda</taxon>
        <taxon>Insecta</taxon>
        <taxon>Pterygota</taxon>
        <taxon>Neoptera</taxon>
        <taxon>Endopterygota</taxon>
        <taxon>Diptera</taxon>
        <taxon>Brachycera</taxon>
        <taxon>Muscomorpha</taxon>
        <taxon>Ephydroidea</taxon>
        <taxon>Drosophilidae</taxon>
        <taxon>Drosophila</taxon>
        <taxon>Sophophora</taxon>
    </lineage>
</organism>
<name>A0A6P4I175_DROKI</name>
<protein>
    <submittedName>
        <fullName evidence="3">Protein Diedel-like</fullName>
    </submittedName>
</protein>
<evidence type="ECO:0000313" key="2">
    <source>
        <dbReference type="Proteomes" id="UP001652661"/>
    </source>
</evidence>
<dbReference type="Pfam" id="PF13164">
    <property type="entry name" value="Diedel"/>
    <property type="match status" value="1"/>
</dbReference>
<feature type="chain" id="PRO_5027798262" evidence="1">
    <location>
        <begin position="36"/>
        <end position="129"/>
    </location>
</feature>